<keyword evidence="2" id="KW-1185">Reference proteome</keyword>
<sequence length="52" mass="6366">MLIIKLREQIISELYNAMKKHLEVGLNIHRLNNNISKNIDYSYFYFKYDEKT</sequence>
<comment type="caution">
    <text evidence="1">The sequence shown here is derived from an EMBL/GenBank/DDBJ whole genome shotgun (WGS) entry which is preliminary data.</text>
</comment>
<dbReference type="EMBL" id="BSBO01000035">
    <property type="protein sequence ID" value="GLG05705.1"/>
    <property type="molecule type" value="Genomic_DNA"/>
</dbReference>
<dbReference type="AlphaFoldDB" id="A0A9W6CAN0"/>
<gene>
    <name evidence="1" type="ORF">Selli1_28790</name>
</gene>
<proteinExistence type="predicted"/>
<reference evidence="1 2" key="1">
    <citation type="journal article" date="2023" name="Int. J. Syst. Evol. Microbiol.">
        <title>Sellimonas catena sp. nov., isolated from human faeces.</title>
        <authorList>
            <person name="Hisatomi A."/>
            <person name="Ohkuma M."/>
            <person name="Sakamoto M."/>
        </authorList>
    </citation>
    <scope>NUCLEOTIDE SEQUENCE [LARGE SCALE GENOMIC DNA]</scope>
    <source>
        <strain evidence="1 2">12EGH17</strain>
    </source>
</reference>
<dbReference type="Proteomes" id="UP001145145">
    <property type="component" value="Unassembled WGS sequence"/>
</dbReference>
<accession>A0A9W6CAN0</accession>
<evidence type="ECO:0000313" key="1">
    <source>
        <dbReference type="EMBL" id="GLG05705.1"/>
    </source>
</evidence>
<evidence type="ECO:0000313" key="2">
    <source>
        <dbReference type="Proteomes" id="UP001145145"/>
    </source>
</evidence>
<protein>
    <submittedName>
        <fullName evidence="1">Uncharacterized protein</fullName>
    </submittedName>
</protein>
<organism evidence="1 2">
    <name type="scientific">Sellimonas catena</name>
    <dbReference type="NCBI Taxonomy" id="2994035"/>
    <lineage>
        <taxon>Bacteria</taxon>
        <taxon>Bacillati</taxon>
        <taxon>Bacillota</taxon>
        <taxon>Clostridia</taxon>
        <taxon>Lachnospirales</taxon>
        <taxon>Lachnospiraceae</taxon>
        <taxon>Sellimonas</taxon>
    </lineage>
</organism>
<name>A0A9W6CAN0_9FIRM</name>